<proteinExistence type="predicted"/>
<name>A0A481Z960_9VIRU</name>
<dbReference type="InterPro" id="IPR025475">
    <property type="entry name" value="DUF4326"/>
</dbReference>
<accession>A0A481Z960</accession>
<evidence type="ECO:0000313" key="2">
    <source>
        <dbReference type="EMBL" id="QBK92035.1"/>
    </source>
</evidence>
<gene>
    <name evidence="2" type="ORF">LCPAC304_03820</name>
</gene>
<protein>
    <recommendedName>
        <fullName evidence="1">DUF4326 domain-containing protein</fullName>
    </recommendedName>
</protein>
<feature type="domain" description="DUF4326" evidence="1">
    <location>
        <begin position="28"/>
        <end position="113"/>
    </location>
</feature>
<organism evidence="2">
    <name type="scientific">Pithovirus LCPAC304</name>
    <dbReference type="NCBI Taxonomy" id="2506594"/>
    <lineage>
        <taxon>Viruses</taxon>
        <taxon>Pithoviruses</taxon>
    </lineage>
</organism>
<evidence type="ECO:0000259" key="1">
    <source>
        <dbReference type="Pfam" id="PF14216"/>
    </source>
</evidence>
<dbReference type="EMBL" id="MK500567">
    <property type="protein sequence ID" value="QBK92035.1"/>
    <property type="molecule type" value="Genomic_DNA"/>
</dbReference>
<dbReference type="Pfam" id="PF14216">
    <property type="entry name" value="DUF4326"/>
    <property type="match status" value="1"/>
</dbReference>
<sequence length="117" mass="13346">MEISITEVISLKGTQKKYGTSLELPAAQDIVYIGRHCYMGGWRLRGSPFANPFKTGRKTSQYPKGMTQFDVVREYKLYIASKPELLVLLQELKGKKLACWCKPNFCHGDVLKELLDM</sequence>
<reference evidence="2" key="1">
    <citation type="journal article" date="2019" name="MBio">
        <title>Virus Genomes from Deep Sea Sediments Expand the Ocean Megavirome and Support Independent Origins of Viral Gigantism.</title>
        <authorList>
            <person name="Backstrom D."/>
            <person name="Yutin N."/>
            <person name="Jorgensen S.L."/>
            <person name="Dharamshi J."/>
            <person name="Homa F."/>
            <person name="Zaremba-Niedwiedzka K."/>
            <person name="Spang A."/>
            <person name="Wolf Y.I."/>
            <person name="Koonin E.V."/>
            <person name="Ettema T.J."/>
        </authorList>
    </citation>
    <scope>NUCLEOTIDE SEQUENCE</scope>
</reference>